<proteinExistence type="predicted"/>
<dbReference type="SUPFAM" id="SSF46689">
    <property type="entry name" value="Homeodomain-like"/>
    <property type="match status" value="1"/>
</dbReference>
<dbReference type="Gene3D" id="1.10.357.10">
    <property type="entry name" value="Tetracycline Repressor, domain 2"/>
    <property type="match status" value="1"/>
</dbReference>
<gene>
    <name evidence="4" type="ORF">IU459_15310</name>
</gene>
<evidence type="ECO:0000313" key="5">
    <source>
        <dbReference type="Proteomes" id="UP000702209"/>
    </source>
</evidence>
<dbReference type="Pfam" id="PF00440">
    <property type="entry name" value="TetR_N"/>
    <property type="match status" value="1"/>
</dbReference>
<evidence type="ECO:0000256" key="1">
    <source>
        <dbReference type="ARBA" id="ARBA00023125"/>
    </source>
</evidence>
<dbReference type="RefSeq" id="WP_195130192.1">
    <property type="nucleotide sequence ID" value="NZ_JADLQX010000010.1"/>
</dbReference>
<keyword evidence="5" id="KW-1185">Reference proteome</keyword>
<organism evidence="4 5">
    <name type="scientific">Nocardia amamiensis</name>
    <dbReference type="NCBI Taxonomy" id="404578"/>
    <lineage>
        <taxon>Bacteria</taxon>
        <taxon>Bacillati</taxon>
        <taxon>Actinomycetota</taxon>
        <taxon>Actinomycetes</taxon>
        <taxon>Mycobacteriales</taxon>
        <taxon>Nocardiaceae</taxon>
        <taxon>Nocardia</taxon>
    </lineage>
</organism>
<dbReference type="PROSITE" id="PS50977">
    <property type="entry name" value="HTH_TETR_2"/>
    <property type="match status" value="1"/>
</dbReference>
<dbReference type="EMBL" id="JADLQX010000010">
    <property type="protein sequence ID" value="MBF6298901.1"/>
    <property type="molecule type" value="Genomic_DNA"/>
</dbReference>
<evidence type="ECO:0000256" key="2">
    <source>
        <dbReference type="PROSITE-ProRule" id="PRU00335"/>
    </source>
</evidence>
<feature type="domain" description="HTH tetR-type" evidence="3">
    <location>
        <begin position="6"/>
        <end position="66"/>
    </location>
</feature>
<evidence type="ECO:0000313" key="4">
    <source>
        <dbReference type="EMBL" id="MBF6298901.1"/>
    </source>
</evidence>
<sequence>MVAATRTPRSSWIEQGLAALAAGGPEAVRIESLAAALGVTKGGFYGHFADRNALLAEMLDAWERETTDDVITRVESDGGDARAKIRRAGLLTFSDDRLRPIDLAVRDWARRDPRVAERLRRVDNRRMDYLRKLFGSLCSDPDEVEARSMLAFCLAIGKHFLAADHGGRTREEVVARAGSFLLDLPTR</sequence>
<dbReference type="InterPro" id="IPR001647">
    <property type="entry name" value="HTH_TetR"/>
</dbReference>
<reference evidence="4 5" key="1">
    <citation type="submission" date="2020-10" db="EMBL/GenBank/DDBJ databases">
        <title>Identification of Nocardia species via Next-generation sequencing and recognition of intraspecies genetic diversity.</title>
        <authorList>
            <person name="Li P."/>
            <person name="Li P."/>
            <person name="Lu B."/>
        </authorList>
    </citation>
    <scope>NUCLEOTIDE SEQUENCE [LARGE SCALE GENOMIC DNA]</scope>
    <source>
        <strain evidence="4 5">BJ06-0157</strain>
    </source>
</reference>
<comment type="caution">
    <text evidence="4">The sequence shown here is derived from an EMBL/GenBank/DDBJ whole genome shotgun (WGS) entry which is preliminary data.</text>
</comment>
<feature type="DNA-binding region" description="H-T-H motif" evidence="2">
    <location>
        <begin position="29"/>
        <end position="48"/>
    </location>
</feature>
<dbReference type="Proteomes" id="UP000702209">
    <property type="component" value="Unassembled WGS sequence"/>
</dbReference>
<protein>
    <submittedName>
        <fullName evidence="4">TetR/AcrR family transcriptional regulator</fullName>
    </submittedName>
</protein>
<evidence type="ECO:0000259" key="3">
    <source>
        <dbReference type="PROSITE" id="PS50977"/>
    </source>
</evidence>
<accession>A0ABS0CRI3</accession>
<dbReference type="InterPro" id="IPR009057">
    <property type="entry name" value="Homeodomain-like_sf"/>
</dbReference>
<keyword evidence="1 2" id="KW-0238">DNA-binding</keyword>
<name>A0ABS0CRI3_9NOCA</name>